<evidence type="ECO:0000313" key="3">
    <source>
        <dbReference type="Proteomes" id="UP000189796"/>
    </source>
</evidence>
<organism evidence="2 3">
    <name type="scientific">Bradyrhizobium erythrophlei</name>
    <dbReference type="NCBI Taxonomy" id="1437360"/>
    <lineage>
        <taxon>Bacteria</taxon>
        <taxon>Pseudomonadati</taxon>
        <taxon>Pseudomonadota</taxon>
        <taxon>Alphaproteobacteria</taxon>
        <taxon>Hyphomicrobiales</taxon>
        <taxon>Nitrobacteraceae</taxon>
        <taxon>Bradyrhizobium</taxon>
    </lineage>
</organism>
<dbReference type="AlphaFoldDB" id="A0A1M5YAY6"/>
<dbReference type="SUPFAM" id="SSF141371">
    <property type="entry name" value="PilZ domain-like"/>
    <property type="match status" value="1"/>
</dbReference>
<sequence>MRLGLRAAPASTSGKTAPGEESRVITAKYNIADRHDLRTGSRLFFACRVEHLTDMEMTLSVPVTGEIGDAVFVQVKALGDIKGSVVKRTRTGFVMSISATQAERARLKVKIDWFEKIRARKAVNKRLHDRFTPTNPHSTLIFGDGSTLRCFVVDMSASGAAVSANVRLEAGTPLALGKVVGRVVRHLPNGFAIRFVSAVNVGVLEDLLIKPSI</sequence>
<dbReference type="Proteomes" id="UP000189796">
    <property type="component" value="Chromosome I"/>
</dbReference>
<name>A0A1M5YAY6_9BRAD</name>
<dbReference type="Pfam" id="PF07238">
    <property type="entry name" value="PilZ"/>
    <property type="match status" value="1"/>
</dbReference>
<dbReference type="RefSeq" id="WP_154072772.1">
    <property type="nucleotide sequence ID" value="NZ_LT670817.1"/>
</dbReference>
<dbReference type="InterPro" id="IPR009875">
    <property type="entry name" value="PilZ_domain"/>
</dbReference>
<dbReference type="OrthoDB" id="9798164at2"/>
<dbReference type="GO" id="GO:0035438">
    <property type="term" value="F:cyclic-di-GMP binding"/>
    <property type="evidence" value="ECO:0007669"/>
    <property type="project" value="InterPro"/>
</dbReference>
<accession>A0A1M5YAY6</accession>
<protein>
    <recommendedName>
        <fullName evidence="1">PilZ domain-containing protein</fullName>
    </recommendedName>
</protein>
<dbReference type="EMBL" id="LT670817">
    <property type="protein sequence ID" value="SHI09241.1"/>
    <property type="molecule type" value="Genomic_DNA"/>
</dbReference>
<feature type="domain" description="PilZ" evidence="1">
    <location>
        <begin position="125"/>
        <end position="197"/>
    </location>
</feature>
<evidence type="ECO:0000259" key="1">
    <source>
        <dbReference type="Pfam" id="PF07238"/>
    </source>
</evidence>
<gene>
    <name evidence="2" type="ORF">SAMN05443248_8108</name>
</gene>
<evidence type="ECO:0000313" key="2">
    <source>
        <dbReference type="EMBL" id="SHI09241.1"/>
    </source>
</evidence>
<reference evidence="2 3" key="1">
    <citation type="submission" date="2016-11" db="EMBL/GenBank/DDBJ databases">
        <authorList>
            <person name="Jaros S."/>
            <person name="Januszkiewicz K."/>
            <person name="Wedrychowicz H."/>
        </authorList>
    </citation>
    <scope>NUCLEOTIDE SEQUENCE [LARGE SCALE GENOMIC DNA]</scope>
    <source>
        <strain evidence="2 3">GAS138</strain>
    </source>
</reference>
<proteinExistence type="predicted"/>